<protein>
    <submittedName>
        <fullName evidence="2">Uncharacterized protein</fullName>
    </submittedName>
</protein>
<accession>A0A6J4NIG6</accession>
<organism evidence="2">
    <name type="scientific">uncultured Pseudonocardia sp</name>
    <dbReference type="NCBI Taxonomy" id="211455"/>
    <lineage>
        <taxon>Bacteria</taxon>
        <taxon>Bacillati</taxon>
        <taxon>Actinomycetota</taxon>
        <taxon>Actinomycetes</taxon>
        <taxon>Pseudonocardiales</taxon>
        <taxon>Pseudonocardiaceae</taxon>
        <taxon>Pseudonocardia</taxon>
        <taxon>environmental samples</taxon>
    </lineage>
</organism>
<reference evidence="2" key="1">
    <citation type="submission" date="2020-02" db="EMBL/GenBank/DDBJ databases">
        <authorList>
            <person name="Meier V. D."/>
        </authorList>
    </citation>
    <scope>NUCLEOTIDE SEQUENCE</scope>
    <source>
        <strain evidence="2">AVDCRST_MAG66</strain>
    </source>
</reference>
<dbReference type="AlphaFoldDB" id="A0A6J4NIG6"/>
<name>A0A6J4NIG6_9PSEU</name>
<feature type="compositionally biased region" description="Basic residues" evidence="1">
    <location>
        <begin position="68"/>
        <end position="78"/>
    </location>
</feature>
<sequence length="78" mass="8428">MDGSRGQRCGQVFGAARAAAGCASRLRLRAVGRARRSACPPPPVDLRAVPRSRSTPHAPAATAAPRSQRLRHRQPRRH</sequence>
<proteinExistence type="predicted"/>
<feature type="compositionally biased region" description="Low complexity" evidence="1">
    <location>
        <begin position="52"/>
        <end position="67"/>
    </location>
</feature>
<dbReference type="EMBL" id="CADCUS010000107">
    <property type="protein sequence ID" value="CAA9388035.1"/>
    <property type="molecule type" value="Genomic_DNA"/>
</dbReference>
<evidence type="ECO:0000313" key="2">
    <source>
        <dbReference type="EMBL" id="CAA9388035.1"/>
    </source>
</evidence>
<feature type="region of interest" description="Disordered" evidence="1">
    <location>
        <begin position="34"/>
        <end position="78"/>
    </location>
</feature>
<gene>
    <name evidence="2" type="ORF">AVDCRST_MAG66-740</name>
</gene>
<evidence type="ECO:0000256" key="1">
    <source>
        <dbReference type="SAM" id="MobiDB-lite"/>
    </source>
</evidence>